<feature type="transmembrane region" description="Helical" evidence="1">
    <location>
        <begin position="327"/>
        <end position="349"/>
    </location>
</feature>
<feature type="transmembrane region" description="Helical" evidence="1">
    <location>
        <begin position="70"/>
        <end position="96"/>
    </location>
</feature>
<dbReference type="RefSeq" id="WP_312898069.1">
    <property type="nucleotide sequence ID" value="NZ_BAAALP010000001.1"/>
</dbReference>
<keyword evidence="1" id="KW-1133">Transmembrane helix</keyword>
<keyword evidence="3" id="KW-1185">Reference proteome</keyword>
<feature type="transmembrane region" description="Helical" evidence="1">
    <location>
        <begin position="287"/>
        <end position="307"/>
    </location>
</feature>
<sequence length="443" mass="46630">MRLPGEAAQGHVLAHGLGGRTDLPLDALSAIVGGGIAVAVSFLALTWAWKRPRLHPDGGRPVSPRLARLLDAPALTGAGRALALAATALVVVVAFAGPPTDERNLAPWALFVTFWVGLVPVSVLLGPVWRRVNPLRTLHAGLCRLTRTDPDGRRPLPAGIGYRPAAGWLTAFVWLELVAPDRSDPRLVGALIVAYAGVNTALAWWFGRDWFTRGDGFEAYSGLLARMCPIGRRSDGTLVWRTPLHGLMRHTGEPGLVATACVLIGSTGFDGITRTTYWRDNVDPSSLLAGTLGLGAAIGAVSVLYLAAMRVSAAVTGQDPRRVPGRFAATLLPIALGYTLAHYFSFFLLEGQTTVILASDPFGAGWNLLGSTGNRVDHDLVGPTLIAQVQVNAIVLGHIAGTIAAHDLALRTGPSERALRGQLPIAVVMVALTCAGLFALLSG</sequence>
<organism evidence="2 3">
    <name type="scientific">Actinomadura namibiensis</name>
    <dbReference type="NCBI Taxonomy" id="182080"/>
    <lineage>
        <taxon>Bacteria</taxon>
        <taxon>Bacillati</taxon>
        <taxon>Actinomycetota</taxon>
        <taxon>Actinomycetes</taxon>
        <taxon>Streptosporangiales</taxon>
        <taxon>Thermomonosporaceae</taxon>
        <taxon>Actinomadura</taxon>
    </lineage>
</organism>
<dbReference type="Proteomes" id="UP000572680">
    <property type="component" value="Unassembled WGS sequence"/>
</dbReference>
<dbReference type="AlphaFoldDB" id="A0A7W3QN68"/>
<name>A0A7W3QN68_ACTNM</name>
<feature type="transmembrane region" description="Helical" evidence="1">
    <location>
        <begin position="108"/>
        <end position="129"/>
    </location>
</feature>
<evidence type="ECO:0000256" key="1">
    <source>
        <dbReference type="SAM" id="Phobius"/>
    </source>
</evidence>
<feature type="transmembrane region" description="Helical" evidence="1">
    <location>
        <begin position="423"/>
        <end position="441"/>
    </location>
</feature>
<accession>A0A7W3QN68</accession>
<evidence type="ECO:0008006" key="4">
    <source>
        <dbReference type="Google" id="ProtNLM"/>
    </source>
</evidence>
<keyword evidence="1" id="KW-0812">Transmembrane</keyword>
<proteinExistence type="predicted"/>
<reference evidence="2 3" key="1">
    <citation type="submission" date="2020-08" db="EMBL/GenBank/DDBJ databases">
        <title>Genomic Encyclopedia of Type Strains, Phase IV (KMG-IV): sequencing the most valuable type-strain genomes for metagenomic binning, comparative biology and taxonomic classification.</title>
        <authorList>
            <person name="Goeker M."/>
        </authorList>
    </citation>
    <scope>NUCLEOTIDE SEQUENCE [LARGE SCALE GENOMIC DNA]</scope>
    <source>
        <strain evidence="2 3">DSM 44197</strain>
    </source>
</reference>
<protein>
    <recommendedName>
        <fullName evidence="4">Fenitrothion hydrolase</fullName>
    </recommendedName>
</protein>
<feature type="transmembrane region" description="Helical" evidence="1">
    <location>
        <begin position="27"/>
        <end position="49"/>
    </location>
</feature>
<feature type="transmembrane region" description="Helical" evidence="1">
    <location>
        <begin position="187"/>
        <end position="207"/>
    </location>
</feature>
<gene>
    <name evidence="2" type="ORF">HNR61_004955</name>
</gene>
<evidence type="ECO:0000313" key="3">
    <source>
        <dbReference type="Proteomes" id="UP000572680"/>
    </source>
</evidence>
<evidence type="ECO:0000313" key="2">
    <source>
        <dbReference type="EMBL" id="MBA8953305.1"/>
    </source>
</evidence>
<comment type="caution">
    <text evidence="2">The sequence shown here is derived from an EMBL/GenBank/DDBJ whole genome shotgun (WGS) entry which is preliminary data.</text>
</comment>
<keyword evidence="1" id="KW-0472">Membrane</keyword>
<dbReference type="EMBL" id="JACJIA010000006">
    <property type="protein sequence ID" value="MBA8953305.1"/>
    <property type="molecule type" value="Genomic_DNA"/>
</dbReference>